<dbReference type="eggNOG" id="COG0594">
    <property type="taxonomic scope" value="Bacteria"/>
</dbReference>
<evidence type="ECO:0000256" key="3">
    <source>
        <dbReference type="ARBA" id="ARBA00022759"/>
    </source>
</evidence>
<evidence type="ECO:0000256" key="1">
    <source>
        <dbReference type="ARBA" id="ARBA00022694"/>
    </source>
</evidence>
<protein>
    <recommendedName>
        <fullName evidence="6">Ribonuclease P protein component</fullName>
        <shortName evidence="6">RNase P protein</shortName>
        <shortName evidence="6">RNaseP protein</shortName>
        <ecNumber evidence="6">3.1.26.5</ecNumber>
    </recommendedName>
    <alternativeName>
        <fullName evidence="6">Protein C5</fullName>
    </alternativeName>
</protein>
<dbReference type="GO" id="GO:0030677">
    <property type="term" value="C:ribonuclease P complex"/>
    <property type="evidence" value="ECO:0007669"/>
    <property type="project" value="TreeGrafter"/>
</dbReference>
<dbReference type="InterPro" id="IPR014721">
    <property type="entry name" value="Ribsml_uS5_D2-typ_fold_subgr"/>
</dbReference>
<dbReference type="SUPFAM" id="SSF54211">
    <property type="entry name" value="Ribosomal protein S5 domain 2-like"/>
    <property type="match status" value="1"/>
</dbReference>
<dbReference type="Proteomes" id="UP000006427">
    <property type="component" value="Unassembled WGS sequence"/>
</dbReference>
<dbReference type="HAMAP" id="MF_00227">
    <property type="entry name" value="RNase_P"/>
    <property type="match status" value="1"/>
</dbReference>
<dbReference type="GO" id="GO:0000049">
    <property type="term" value="F:tRNA binding"/>
    <property type="evidence" value="ECO:0007669"/>
    <property type="project" value="UniProtKB-UniRule"/>
</dbReference>
<dbReference type="PANTHER" id="PTHR33992:SF1">
    <property type="entry name" value="RIBONUCLEASE P PROTEIN COMPONENT"/>
    <property type="match status" value="1"/>
</dbReference>
<dbReference type="STRING" id="469381.Dpep_2015"/>
<accession>D2Z2M6</accession>
<keyword evidence="3 6" id="KW-0255">Endonuclease</keyword>
<comment type="catalytic activity">
    <reaction evidence="6">
        <text>Endonucleolytic cleavage of RNA, removing 5'-extranucleotides from tRNA precursor.</text>
        <dbReference type="EC" id="3.1.26.5"/>
    </reaction>
</comment>
<keyword evidence="5 6" id="KW-0694">RNA-binding</keyword>
<dbReference type="GO" id="GO:0001682">
    <property type="term" value="P:tRNA 5'-leader removal"/>
    <property type="evidence" value="ECO:0007669"/>
    <property type="project" value="UniProtKB-UniRule"/>
</dbReference>
<dbReference type="GO" id="GO:0042781">
    <property type="term" value="F:3'-tRNA processing endoribonuclease activity"/>
    <property type="evidence" value="ECO:0007669"/>
    <property type="project" value="TreeGrafter"/>
</dbReference>
<dbReference type="Gene3D" id="3.30.230.10">
    <property type="match status" value="1"/>
</dbReference>
<dbReference type="PANTHER" id="PTHR33992">
    <property type="entry name" value="RIBONUCLEASE P PROTEIN COMPONENT"/>
    <property type="match status" value="1"/>
</dbReference>
<sequence length="137" mass="15585">MPKVGSAWPFNTGALEFKYPPSLRLKRGWEFDVVFRTGSRHKGALVRLLFIEAPDGKTRFGVVVGKKQGNACVRSRGRRVLREAARRLAPWVRPGYWFVLSLSYRGLGGNARDVYVDVSRLMERKGFLSSDWPGISW</sequence>
<dbReference type="PaxDb" id="469381-Dpep_2015"/>
<keyword evidence="2 6" id="KW-0540">Nuclease</keyword>
<dbReference type="AlphaFoldDB" id="D2Z2M6"/>
<comment type="caution">
    <text evidence="7">The sequence shown here is derived from an EMBL/GenBank/DDBJ whole genome shotgun (WGS) entry which is preliminary data.</text>
</comment>
<dbReference type="Pfam" id="PF00825">
    <property type="entry name" value="Ribonuclease_P"/>
    <property type="match status" value="1"/>
</dbReference>
<evidence type="ECO:0000313" key="8">
    <source>
        <dbReference type="Proteomes" id="UP000006427"/>
    </source>
</evidence>
<keyword evidence="8" id="KW-1185">Reference proteome</keyword>
<dbReference type="InterPro" id="IPR020568">
    <property type="entry name" value="Ribosomal_Su5_D2-typ_SF"/>
</dbReference>
<keyword evidence="1 6" id="KW-0819">tRNA processing</keyword>
<evidence type="ECO:0000313" key="7">
    <source>
        <dbReference type="EMBL" id="EFC92039.1"/>
    </source>
</evidence>
<keyword evidence="4 6" id="KW-0378">Hydrolase</keyword>
<evidence type="ECO:0000256" key="4">
    <source>
        <dbReference type="ARBA" id="ARBA00022801"/>
    </source>
</evidence>
<dbReference type="EC" id="3.1.26.5" evidence="6"/>
<evidence type="ECO:0000256" key="5">
    <source>
        <dbReference type="ARBA" id="ARBA00022884"/>
    </source>
</evidence>
<organism evidence="7 8">
    <name type="scientific">Dethiosulfovibrio peptidovorans DSM 11002</name>
    <dbReference type="NCBI Taxonomy" id="469381"/>
    <lineage>
        <taxon>Bacteria</taxon>
        <taxon>Thermotogati</taxon>
        <taxon>Synergistota</taxon>
        <taxon>Synergistia</taxon>
        <taxon>Synergistales</taxon>
        <taxon>Dethiosulfovibrionaceae</taxon>
        <taxon>Dethiosulfovibrio</taxon>
    </lineage>
</organism>
<dbReference type="EMBL" id="ABTR02000001">
    <property type="protein sequence ID" value="EFC92039.1"/>
    <property type="molecule type" value="Genomic_DNA"/>
</dbReference>
<dbReference type="InterPro" id="IPR000100">
    <property type="entry name" value="RNase_P"/>
</dbReference>
<gene>
    <name evidence="6" type="primary">rnpA</name>
    <name evidence="7" type="ORF">Dpep_2015</name>
</gene>
<comment type="function">
    <text evidence="6">RNaseP catalyzes the removal of the 5'-leader sequence from pre-tRNA to produce the mature 5'-terminus. It can also cleave other RNA substrates such as 4.5S RNA. The protein component plays an auxiliary but essential role in vivo by binding to the 5'-leader sequence and broadening the substrate specificity of the ribozyme.</text>
</comment>
<proteinExistence type="inferred from homology"/>
<comment type="subunit">
    <text evidence="6">Consists of a catalytic RNA component (M1 or rnpB) and a protein subunit.</text>
</comment>
<evidence type="ECO:0000256" key="2">
    <source>
        <dbReference type="ARBA" id="ARBA00022722"/>
    </source>
</evidence>
<reference evidence="7 8" key="1">
    <citation type="journal article" date="2010" name="Stand. Genomic Sci.">
        <title>Permanent draft genome sequence of Dethiosulfovibrio peptidovorans type strain (SEBR 4207).</title>
        <authorList>
            <person name="Labutti K."/>
            <person name="Mayilraj S."/>
            <person name="Clum A."/>
            <person name="Lucas S."/>
            <person name="Glavina Del Rio T."/>
            <person name="Nolan M."/>
            <person name="Tice H."/>
            <person name="Cheng J.F."/>
            <person name="Pitluck S."/>
            <person name="Liolios K."/>
            <person name="Ivanova N."/>
            <person name="Mavromatis K."/>
            <person name="Mikhailova N."/>
            <person name="Pati A."/>
            <person name="Goodwin L."/>
            <person name="Chen A."/>
            <person name="Palaniappan K."/>
            <person name="Land M."/>
            <person name="Hauser L."/>
            <person name="Chang Y.J."/>
            <person name="Jeffries C.D."/>
            <person name="Rohde M."/>
            <person name="Spring S."/>
            <person name="Goker M."/>
            <person name="Woyke T."/>
            <person name="Bristow J."/>
            <person name="Eisen J.A."/>
            <person name="Markowitz V."/>
            <person name="Hugenholtz P."/>
            <person name="Kyrpides N.C."/>
            <person name="Klenk H.P."/>
            <person name="Lapidus A."/>
        </authorList>
    </citation>
    <scope>NUCLEOTIDE SEQUENCE [LARGE SCALE GENOMIC DNA]</scope>
    <source>
        <strain evidence="7 8">DSM 11002</strain>
    </source>
</reference>
<dbReference type="GO" id="GO:0004526">
    <property type="term" value="F:ribonuclease P activity"/>
    <property type="evidence" value="ECO:0007669"/>
    <property type="project" value="UniProtKB-UniRule"/>
</dbReference>
<comment type="similarity">
    <text evidence="6">Belongs to the RnpA family.</text>
</comment>
<evidence type="ECO:0000256" key="6">
    <source>
        <dbReference type="HAMAP-Rule" id="MF_00227"/>
    </source>
</evidence>
<name>D2Z2M6_9BACT</name>